<name>A0ABS3RQM9_9ACTN</name>
<proteinExistence type="predicted"/>
<keyword evidence="1" id="KW-0472">Membrane</keyword>
<sequence>MMRARAVLTGAVAAIAGTVLLMAVLGLVQEPDSGPGLSAGVLSWGLGTAVRACGGYLAARMSLRTGSPPRVAGAGALAGAAGYTAFLALMAGLAGLGGHAGISGGDLIGLPVWTLQAAVGGGLAAVLHRARIASAARTSPWSYGG</sequence>
<keyword evidence="1" id="KW-1133">Transmembrane helix</keyword>
<reference evidence="2 3" key="1">
    <citation type="submission" date="2021-03" db="EMBL/GenBank/DDBJ databases">
        <title>Actinomadura violae sp. nov., isolated from lichen in Thailand.</title>
        <authorList>
            <person name="Kanchanasin P."/>
            <person name="Saeng-In P."/>
            <person name="Phongsopitanun W."/>
            <person name="Yuki M."/>
            <person name="Kudo T."/>
            <person name="Ohkuma M."/>
            <person name="Tanasupawat S."/>
        </authorList>
    </citation>
    <scope>NUCLEOTIDE SEQUENCE [LARGE SCALE GENOMIC DNA]</scope>
    <source>
        <strain evidence="2 3">LCR2-06</strain>
    </source>
</reference>
<evidence type="ECO:0000313" key="2">
    <source>
        <dbReference type="EMBL" id="MBO2458853.1"/>
    </source>
</evidence>
<evidence type="ECO:0000256" key="1">
    <source>
        <dbReference type="SAM" id="Phobius"/>
    </source>
</evidence>
<organism evidence="2 3">
    <name type="scientific">Actinomadura violacea</name>
    <dbReference type="NCBI Taxonomy" id="2819934"/>
    <lineage>
        <taxon>Bacteria</taxon>
        <taxon>Bacillati</taxon>
        <taxon>Actinomycetota</taxon>
        <taxon>Actinomycetes</taxon>
        <taxon>Streptosporangiales</taxon>
        <taxon>Thermomonosporaceae</taxon>
        <taxon>Actinomadura</taxon>
    </lineage>
</organism>
<keyword evidence="3" id="KW-1185">Reference proteome</keyword>
<gene>
    <name evidence="2" type="ORF">J4709_14835</name>
</gene>
<dbReference type="RefSeq" id="WP_208241055.1">
    <property type="nucleotide sequence ID" value="NZ_JAGEPF010000008.1"/>
</dbReference>
<accession>A0ABS3RQM9</accession>
<dbReference type="Proteomes" id="UP000680206">
    <property type="component" value="Unassembled WGS sequence"/>
</dbReference>
<feature type="transmembrane region" description="Helical" evidence="1">
    <location>
        <begin position="108"/>
        <end position="127"/>
    </location>
</feature>
<keyword evidence="1" id="KW-0812">Transmembrane</keyword>
<feature type="transmembrane region" description="Helical" evidence="1">
    <location>
        <begin position="36"/>
        <end position="59"/>
    </location>
</feature>
<dbReference type="EMBL" id="JAGEPF010000008">
    <property type="protein sequence ID" value="MBO2458853.1"/>
    <property type="molecule type" value="Genomic_DNA"/>
</dbReference>
<feature type="transmembrane region" description="Helical" evidence="1">
    <location>
        <begin position="71"/>
        <end position="96"/>
    </location>
</feature>
<comment type="caution">
    <text evidence="2">The sequence shown here is derived from an EMBL/GenBank/DDBJ whole genome shotgun (WGS) entry which is preliminary data.</text>
</comment>
<protein>
    <submittedName>
        <fullName evidence="2">Uncharacterized protein</fullName>
    </submittedName>
</protein>
<evidence type="ECO:0000313" key="3">
    <source>
        <dbReference type="Proteomes" id="UP000680206"/>
    </source>
</evidence>